<reference evidence="4 5" key="1">
    <citation type="submission" date="2015-12" db="EMBL/GenBank/DDBJ databases">
        <title>Dictyostelia acquired genes for synthesis and detection of signals that induce cell-type specialization by lateral gene transfer from prokaryotes.</title>
        <authorList>
            <person name="Gloeckner G."/>
            <person name="Schaap P."/>
        </authorList>
    </citation>
    <scope>NUCLEOTIDE SEQUENCE [LARGE SCALE GENOMIC DNA]</scope>
    <source>
        <strain evidence="4 5">TK</strain>
    </source>
</reference>
<dbReference type="AlphaFoldDB" id="A0A151Z7I7"/>
<dbReference type="GO" id="GO:0005993">
    <property type="term" value="P:trehalose catabolic process"/>
    <property type="evidence" value="ECO:0007669"/>
    <property type="project" value="TreeGrafter"/>
</dbReference>
<protein>
    <recommendedName>
        <fullName evidence="2">Trehalase</fullName>
        <ecNumber evidence="2">3.2.1.28</ecNumber>
    </recommendedName>
    <alternativeName>
        <fullName evidence="2">Alpha-trehalose glucohydrolase</fullName>
    </alternativeName>
</protein>
<dbReference type="InterPro" id="IPR001661">
    <property type="entry name" value="Glyco_hydro_37"/>
</dbReference>
<keyword evidence="2" id="KW-0326">Glycosidase</keyword>
<dbReference type="FunCoup" id="A0A151Z7I7">
    <property type="interactions" value="32"/>
</dbReference>
<proteinExistence type="inferred from homology"/>
<gene>
    <name evidence="4" type="ORF">DLAC_08460</name>
</gene>
<dbReference type="InterPro" id="IPR008928">
    <property type="entry name" value="6-hairpin_glycosidase_sf"/>
</dbReference>
<dbReference type="EMBL" id="LODT01000037">
    <property type="protein sequence ID" value="KYQ89897.1"/>
    <property type="molecule type" value="Genomic_DNA"/>
</dbReference>
<evidence type="ECO:0000256" key="1">
    <source>
        <dbReference type="ARBA" id="ARBA00005615"/>
    </source>
</evidence>
<comment type="caution">
    <text evidence="4">The sequence shown here is derived from an EMBL/GenBank/DDBJ whole genome shotgun (WGS) entry which is preliminary data.</text>
</comment>
<keyword evidence="2" id="KW-0378">Hydrolase</keyword>
<evidence type="ECO:0000313" key="5">
    <source>
        <dbReference type="Proteomes" id="UP000076078"/>
    </source>
</evidence>
<dbReference type="Gene3D" id="1.50.10.10">
    <property type="match status" value="1"/>
</dbReference>
<evidence type="ECO:0000256" key="3">
    <source>
        <dbReference type="SAM" id="SignalP"/>
    </source>
</evidence>
<dbReference type="Pfam" id="PF01204">
    <property type="entry name" value="Trehalase"/>
    <property type="match status" value="1"/>
</dbReference>
<dbReference type="PRINTS" id="PR00744">
    <property type="entry name" value="GLHYDRLASE37"/>
</dbReference>
<dbReference type="STRING" id="361077.A0A151Z7I7"/>
<evidence type="ECO:0000256" key="2">
    <source>
        <dbReference type="RuleBase" id="RU361180"/>
    </source>
</evidence>
<dbReference type="InterPro" id="IPR012341">
    <property type="entry name" value="6hp_glycosidase-like_sf"/>
</dbReference>
<dbReference type="GO" id="GO:0004555">
    <property type="term" value="F:alpha,alpha-trehalase activity"/>
    <property type="evidence" value="ECO:0007669"/>
    <property type="project" value="UniProtKB-EC"/>
</dbReference>
<dbReference type="Proteomes" id="UP000076078">
    <property type="component" value="Unassembled WGS sequence"/>
</dbReference>
<feature type="chain" id="PRO_5007592929" description="Trehalase" evidence="3">
    <location>
        <begin position="24"/>
        <end position="565"/>
    </location>
</feature>
<dbReference type="OrthoDB" id="3542292at2759"/>
<dbReference type="EC" id="3.2.1.28" evidence="2"/>
<dbReference type="PANTHER" id="PTHR23403">
    <property type="entry name" value="TREHALASE"/>
    <property type="match status" value="1"/>
</dbReference>
<keyword evidence="3" id="KW-0732">Signal</keyword>
<keyword evidence="5" id="KW-1185">Reference proteome</keyword>
<feature type="signal peptide" evidence="3">
    <location>
        <begin position="1"/>
        <end position="23"/>
    </location>
</feature>
<sequence>MKFPISIFFITLIILVTIESVVSVCNHPIYCNGTLLSTVQLSQVFNDSKTFVDMPMRFSSQVILDRFESLLGNSSSVPSQDVIMSFLQENFYDAGYEVQPVQPVDWLPHPPFVKTIKQQELRIFAQDIHNKWLNLARVFNYSGLCDECYSSIPVENPFIIAGSRFREYYYWDSYWVIHGLLVSDMTETARGMLMNLASLISDYGFIPNGGRIYYLDRSQPPLFSQMVKIYFDQTKDITFLEFVLPILDQEYQWWMNERSYSINGHTLNLYNVSTNVPRPESYYEDYTMADESFTTDDEKTFFYSSIASAAESGWDFSSRWFKPGSMQLQTIETIDVLPVDLNSILYLNEKTLSDFHFYMGNLTQKEYYSQQADLRAEAIQYVLWNPEINQWLDYNIQSSQWQNTNFYTSNLMPLFAKVQKNSNSNDYLNSTVLEEIIQGVYSVLMQYPGGVPTSLINTTQQWDMPNSWPPLQYFIIEILYHLNGESTKYMANDLINRWVTTNYCGWKDTLQSSGGMMFEKYDALNVGVPGGGGEYVVQDGFGWTNGVILYLLNKFSSSITLTSQC</sequence>
<evidence type="ECO:0000313" key="4">
    <source>
        <dbReference type="EMBL" id="KYQ89897.1"/>
    </source>
</evidence>
<dbReference type="PANTHER" id="PTHR23403:SF1">
    <property type="entry name" value="TREHALASE"/>
    <property type="match status" value="1"/>
</dbReference>
<dbReference type="SUPFAM" id="SSF48208">
    <property type="entry name" value="Six-hairpin glycosidases"/>
    <property type="match status" value="1"/>
</dbReference>
<comment type="catalytic activity">
    <reaction evidence="2">
        <text>alpha,alpha-trehalose + H2O = alpha-D-glucose + beta-D-glucose</text>
        <dbReference type="Rhea" id="RHEA:32675"/>
        <dbReference type="ChEBI" id="CHEBI:15377"/>
        <dbReference type="ChEBI" id="CHEBI:15903"/>
        <dbReference type="ChEBI" id="CHEBI:16551"/>
        <dbReference type="ChEBI" id="CHEBI:17925"/>
        <dbReference type="EC" id="3.2.1.28"/>
    </reaction>
</comment>
<dbReference type="InParanoid" id="A0A151Z7I7"/>
<organism evidence="4 5">
    <name type="scientific">Tieghemostelium lacteum</name>
    <name type="common">Slime mold</name>
    <name type="synonym">Dictyostelium lacteum</name>
    <dbReference type="NCBI Taxonomy" id="361077"/>
    <lineage>
        <taxon>Eukaryota</taxon>
        <taxon>Amoebozoa</taxon>
        <taxon>Evosea</taxon>
        <taxon>Eumycetozoa</taxon>
        <taxon>Dictyostelia</taxon>
        <taxon>Dictyosteliales</taxon>
        <taxon>Raperosteliaceae</taxon>
        <taxon>Tieghemostelium</taxon>
    </lineage>
</organism>
<comment type="similarity">
    <text evidence="1 2">Belongs to the glycosyl hydrolase 37 family.</text>
</comment>
<accession>A0A151Z7I7</accession>
<name>A0A151Z7I7_TIELA</name>
<dbReference type="OMA" id="RYWDASD"/>